<keyword evidence="2" id="KW-1185">Reference proteome</keyword>
<evidence type="ECO:0000313" key="1">
    <source>
        <dbReference type="EMBL" id="BBX87849.1"/>
    </source>
</evidence>
<proteinExistence type="predicted"/>
<reference evidence="1 2" key="1">
    <citation type="journal article" date="2019" name="Emerg. Microbes Infect.">
        <title>Comprehensive subspecies identification of 175 nontuberculous mycobacteria species based on 7547 genomic profiles.</title>
        <authorList>
            <person name="Matsumoto Y."/>
            <person name="Kinjo T."/>
            <person name="Motooka D."/>
            <person name="Nabeya D."/>
            <person name="Jung N."/>
            <person name="Uechi K."/>
            <person name="Horii T."/>
            <person name="Iida T."/>
            <person name="Fujita J."/>
            <person name="Nakamura S."/>
        </authorList>
    </citation>
    <scope>NUCLEOTIDE SEQUENCE [LARGE SCALE GENOMIC DNA]</scope>
    <source>
        <strain evidence="1 2">JCM 15296</strain>
    </source>
</reference>
<name>A0ABN5Z4E8_9MYCO</name>
<sequence length="130" mass="13957">MSVGRDHDGRDLRVGDPVSLRYGGIANRGRVGANSRGEVTGFGRVNVQVHISDSSSDDLIGTTVAVPGAHLKYGHVGFVRALDRLADIRENGRTDAVLALITLAAEREIITREQAQALWSLKDDIAQPCP</sequence>
<accession>A0ABN5Z4E8</accession>
<gene>
    <name evidence="1" type="ORF">MAUB_57220</name>
</gene>
<dbReference type="Proteomes" id="UP000465609">
    <property type="component" value="Chromosome"/>
</dbReference>
<protein>
    <submittedName>
        <fullName evidence="1">Uncharacterized protein</fullName>
    </submittedName>
</protein>
<organism evidence="1 2">
    <name type="scientific">Mycolicibacterium aubagnense</name>
    <dbReference type="NCBI Taxonomy" id="319707"/>
    <lineage>
        <taxon>Bacteria</taxon>
        <taxon>Bacillati</taxon>
        <taxon>Actinomycetota</taxon>
        <taxon>Actinomycetes</taxon>
        <taxon>Mycobacteriales</taxon>
        <taxon>Mycobacteriaceae</taxon>
        <taxon>Mycolicibacterium</taxon>
    </lineage>
</organism>
<dbReference type="EMBL" id="AP022577">
    <property type="protein sequence ID" value="BBX87849.1"/>
    <property type="molecule type" value="Genomic_DNA"/>
</dbReference>
<evidence type="ECO:0000313" key="2">
    <source>
        <dbReference type="Proteomes" id="UP000465609"/>
    </source>
</evidence>